<dbReference type="SUPFAM" id="SSF46894">
    <property type="entry name" value="C-terminal effector domain of the bipartite response regulators"/>
    <property type="match status" value="1"/>
</dbReference>
<feature type="domain" description="HTH luxR-type" evidence="4">
    <location>
        <begin position="144"/>
        <end position="209"/>
    </location>
</feature>
<dbReference type="CDD" id="cd17535">
    <property type="entry name" value="REC_NarL-like"/>
    <property type="match status" value="1"/>
</dbReference>
<keyword evidence="1 3" id="KW-0597">Phosphoprotein</keyword>
<dbReference type="EMBL" id="JAAAWN010000031">
    <property type="protein sequence ID" value="NDV92898.1"/>
    <property type="molecule type" value="Genomic_DNA"/>
</dbReference>
<dbReference type="Pfam" id="PF00072">
    <property type="entry name" value="Response_reg"/>
    <property type="match status" value="1"/>
</dbReference>
<dbReference type="RefSeq" id="WP_163088056.1">
    <property type="nucleotide sequence ID" value="NZ_JAAAWN010000031.1"/>
</dbReference>
<dbReference type="GO" id="GO:0003677">
    <property type="term" value="F:DNA binding"/>
    <property type="evidence" value="ECO:0007669"/>
    <property type="project" value="UniProtKB-KW"/>
</dbReference>
<dbReference type="SUPFAM" id="SSF52172">
    <property type="entry name" value="CheY-like"/>
    <property type="match status" value="1"/>
</dbReference>
<dbReference type="InterPro" id="IPR016032">
    <property type="entry name" value="Sig_transdc_resp-reg_C-effctor"/>
</dbReference>
<dbReference type="InterPro" id="IPR000792">
    <property type="entry name" value="Tscrpt_reg_LuxR_C"/>
</dbReference>
<evidence type="ECO:0000256" key="2">
    <source>
        <dbReference type="ARBA" id="ARBA00023125"/>
    </source>
</evidence>
<dbReference type="PROSITE" id="PS00622">
    <property type="entry name" value="HTH_LUXR_1"/>
    <property type="match status" value="1"/>
</dbReference>
<dbReference type="GO" id="GO:0000160">
    <property type="term" value="P:phosphorelay signal transduction system"/>
    <property type="evidence" value="ECO:0007669"/>
    <property type="project" value="InterPro"/>
</dbReference>
<dbReference type="PANTHER" id="PTHR45566:SF1">
    <property type="entry name" value="HTH-TYPE TRANSCRIPTIONAL REGULATOR YHJB-RELATED"/>
    <property type="match status" value="1"/>
</dbReference>
<dbReference type="AlphaFoldDB" id="A0A7X5RMB8"/>
<comment type="caution">
    <text evidence="6">The sequence shown here is derived from an EMBL/GenBank/DDBJ whole genome shotgun (WGS) entry which is preliminary data.</text>
</comment>
<evidence type="ECO:0000259" key="5">
    <source>
        <dbReference type="PROSITE" id="PS50110"/>
    </source>
</evidence>
<gene>
    <name evidence="6" type="ORF">GTH32_17155</name>
</gene>
<dbReference type="Proteomes" id="UP000470213">
    <property type="component" value="Unassembled WGS sequence"/>
</dbReference>
<dbReference type="CDD" id="cd06170">
    <property type="entry name" value="LuxR_C_like"/>
    <property type="match status" value="1"/>
</dbReference>
<dbReference type="InterPro" id="IPR001789">
    <property type="entry name" value="Sig_transdc_resp-reg_receiver"/>
</dbReference>
<keyword evidence="2" id="KW-0238">DNA-binding</keyword>
<dbReference type="Gene3D" id="3.40.50.2300">
    <property type="match status" value="1"/>
</dbReference>
<dbReference type="PRINTS" id="PR00038">
    <property type="entry name" value="HTHLUXR"/>
</dbReference>
<dbReference type="InterPro" id="IPR011006">
    <property type="entry name" value="CheY-like_superfamily"/>
</dbReference>
<protein>
    <submittedName>
        <fullName evidence="6">Response regulator</fullName>
    </submittedName>
</protein>
<name>A0A7X5RMB8_9ALTE</name>
<evidence type="ECO:0000313" key="7">
    <source>
        <dbReference type="Proteomes" id="UP000470213"/>
    </source>
</evidence>
<sequence>MTRILVADDHPLFREALSGALEPYFQNAQIIEAGSLDDALDKLNQFDSVDLVLLDLNMPGGEYFNGIISLREQYPDIPIGVVSGSDSVEVVAQVMILGAQGFIPKVTPTREIAQAIMDMIGGKKWLPEGMEAELETVDDELKLLLQRFRELTPKQIQVLSFLRAGLMNKQIAHEMNVTEATIKAHISAILRKLEINTRTQAVLLMDKLQLN</sequence>
<accession>A0A7X5RMB8</accession>
<proteinExistence type="predicted"/>
<organism evidence="6 7">
    <name type="scientific">Alteromonas profundi</name>
    <dbReference type="NCBI Taxonomy" id="2696062"/>
    <lineage>
        <taxon>Bacteria</taxon>
        <taxon>Pseudomonadati</taxon>
        <taxon>Pseudomonadota</taxon>
        <taxon>Gammaproteobacteria</taxon>
        <taxon>Alteromonadales</taxon>
        <taxon>Alteromonadaceae</taxon>
        <taxon>Alteromonas/Salinimonas group</taxon>
        <taxon>Alteromonas</taxon>
    </lineage>
</organism>
<dbReference type="SMART" id="SM00448">
    <property type="entry name" value="REC"/>
    <property type="match status" value="1"/>
</dbReference>
<dbReference type="GO" id="GO:0006355">
    <property type="term" value="P:regulation of DNA-templated transcription"/>
    <property type="evidence" value="ECO:0007669"/>
    <property type="project" value="InterPro"/>
</dbReference>
<dbReference type="InterPro" id="IPR058245">
    <property type="entry name" value="NreC/VraR/RcsB-like_REC"/>
</dbReference>
<dbReference type="PROSITE" id="PS50110">
    <property type="entry name" value="RESPONSE_REGULATORY"/>
    <property type="match status" value="1"/>
</dbReference>
<dbReference type="SMART" id="SM00421">
    <property type="entry name" value="HTH_LUXR"/>
    <property type="match status" value="1"/>
</dbReference>
<evidence type="ECO:0000313" key="6">
    <source>
        <dbReference type="EMBL" id="NDV92898.1"/>
    </source>
</evidence>
<evidence type="ECO:0000259" key="4">
    <source>
        <dbReference type="PROSITE" id="PS50043"/>
    </source>
</evidence>
<dbReference type="PANTHER" id="PTHR45566">
    <property type="entry name" value="HTH-TYPE TRANSCRIPTIONAL REGULATOR YHJB-RELATED"/>
    <property type="match status" value="1"/>
</dbReference>
<evidence type="ECO:0000256" key="3">
    <source>
        <dbReference type="PROSITE-ProRule" id="PRU00169"/>
    </source>
</evidence>
<dbReference type="PROSITE" id="PS50043">
    <property type="entry name" value="HTH_LUXR_2"/>
    <property type="match status" value="1"/>
</dbReference>
<reference evidence="6 7" key="1">
    <citation type="submission" date="2020-01" db="EMBL/GenBank/DDBJ databases">
        <authorList>
            <person name="Chen J."/>
            <person name="Zhu S."/>
            <person name="Yang J."/>
        </authorList>
    </citation>
    <scope>NUCLEOTIDE SEQUENCE [LARGE SCALE GENOMIC DNA]</scope>
    <source>
        <strain evidence="6 7">345S023</strain>
    </source>
</reference>
<dbReference type="Pfam" id="PF00196">
    <property type="entry name" value="GerE"/>
    <property type="match status" value="1"/>
</dbReference>
<feature type="modified residue" description="4-aspartylphosphate" evidence="3">
    <location>
        <position position="55"/>
    </location>
</feature>
<evidence type="ECO:0000256" key="1">
    <source>
        <dbReference type="ARBA" id="ARBA00022553"/>
    </source>
</evidence>
<dbReference type="InterPro" id="IPR051015">
    <property type="entry name" value="EvgA-like"/>
</dbReference>
<keyword evidence="7" id="KW-1185">Reference proteome</keyword>
<feature type="domain" description="Response regulatory" evidence="5">
    <location>
        <begin position="3"/>
        <end position="120"/>
    </location>
</feature>